<protein>
    <submittedName>
        <fullName evidence="2">Abi family protein</fullName>
    </submittedName>
</protein>
<accession>A0A6L8Q6J7</accession>
<dbReference type="Proteomes" id="UP000472380">
    <property type="component" value="Unassembled WGS sequence"/>
</dbReference>
<evidence type="ECO:0000256" key="1">
    <source>
        <dbReference type="SAM" id="MobiDB-lite"/>
    </source>
</evidence>
<reference evidence="2 3" key="1">
    <citation type="submission" date="2019-07" db="EMBL/GenBank/DDBJ databases">
        <title>Draft genome sequence of Adlercreutzia equolifaciens IPLA 37004, a human intestinal strain that does not produces equol from daidzein.</title>
        <authorList>
            <person name="Vazquez L."/>
            <person name="Florez A.B."/>
            <person name="Mayo B."/>
        </authorList>
    </citation>
    <scope>NUCLEOTIDE SEQUENCE [LARGE SCALE GENOMIC DNA]</scope>
    <source>
        <strain evidence="2 3">IPLA 37004</strain>
    </source>
</reference>
<feature type="region of interest" description="Disordered" evidence="1">
    <location>
        <begin position="40"/>
        <end position="79"/>
    </location>
</feature>
<name>A0A6L8Q6J7_9ACTN</name>
<dbReference type="EMBL" id="VJNE01000025">
    <property type="protein sequence ID" value="MZG28886.1"/>
    <property type="molecule type" value="Genomic_DNA"/>
</dbReference>
<dbReference type="Pfam" id="PF07751">
    <property type="entry name" value="Abi_2"/>
    <property type="match status" value="1"/>
</dbReference>
<sequence>MEQAEAADKPNLPCRHGNAPSPQTVLSRIPLWWLRSSLPAPTGTLPPSARPGSPSRTAAERPSLYPTPSAPGKKGSSALFRHNGHLASSSLPALSCSGQDAKNVSGSLSSGWFHAKMSASKPGRPLLCMHTTGWFFIWGGVRGMRYDKPWLSLEEQADLLAQRSLEGDRAVVIEHLRDVGYYRLSGYWHVFKDEDDSFRPGTTFDRVWGLYVFDRQLRLTTLDAIERVEVFMRSRLAYYLADKTGVFGYLERPALPRLSQEEYLSFLKRCMDCYGRSREPFADHFRKVYGDECGMPPYWVMVNLMEMGLLLRLYKGASCDIRGEIASEVGVTATVLDSWLVALNTVRNICAHHSRLWNRPFGTRPMIPRAKNDARWHEPYKVESDRIFGVLTILSCLLEVIAPDTSWRCRLFAQLEGRTEMDMLSMGFRPGWQECPFWKPWMQDVAWAADRQATIQ</sequence>
<evidence type="ECO:0000313" key="2">
    <source>
        <dbReference type="EMBL" id="MZG28886.1"/>
    </source>
</evidence>
<dbReference type="AlphaFoldDB" id="A0A6L8Q6J7"/>
<gene>
    <name evidence="2" type="ORF">FM068_09895</name>
</gene>
<proteinExistence type="predicted"/>
<dbReference type="InterPro" id="IPR011664">
    <property type="entry name" value="Abi_system_AbiD/AbiF-like"/>
</dbReference>
<organism evidence="2 3">
    <name type="scientific">Adlercreutzia equolifaciens</name>
    <dbReference type="NCBI Taxonomy" id="446660"/>
    <lineage>
        <taxon>Bacteria</taxon>
        <taxon>Bacillati</taxon>
        <taxon>Actinomycetota</taxon>
        <taxon>Coriobacteriia</taxon>
        <taxon>Eggerthellales</taxon>
        <taxon>Eggerthellaceae</taxon>
        <taxon>Adlercreutzia</taxon>
    </lineage>
</organism>
<comment type="caution">
    <text evidence="2">The sequence shown here is derived from an EMBL/GenBank/DDBJ whole genome shotgun (WGS) entry which is preliminary data.</text>
</comment>
<feature type="region of interest" description="Disordered" evidence="1">
    <location>
        <begin position="1"/>
        <end position="23"/>
    </location>
</feature>
<evidence type="ECO:0000313" key="3">
    <source>
        <dbReference type="Proteomes" id="UP000472380"/>
    </source>
</evidence>